<reference evidence="1" key="1">
    <citation type="submission" date="2021-09" db="EMBL/GenBank/DDBJ databases">
        <title>The genome of Mauremys mutica provides insights into the evolution of semi-aquatic lifestyle.</title>
        <authorList>
            <person name="Gong S."/>
            <person name="Gao Y."/>
        </authorList>
    </citation>
    <scope>NUCLEOTIDE SEQUENCE</scope>
    <source>
        <strain evidence="1">MM-2020</strain>
        <tissue evidence="1">Muscle</tissue>
    </source>
</reference>
<sequence length="108" mass="11880">MCKNSSPTWCWEAIKFEPSNFIQTGMPKNMTCHKALISCKLLSELGHNMLCCSLLKLKSKQWVPPVTLSYVNGLYAHEPSAVDLHGTIFARTVCVRVVGSAHISEAGS</sequence>
<gene>
    <name evidence="1" type="ORF">KIL84_019238</name>
</gene>
<organism evidence="1 2">
    <name type="scientific">Mauremys mutica</name>
    <name type="common">yellowpond turtle</name>
    <dbReference type="NCBI Taxonomy" id="74926"/>
    <lineage>
        <taxon>Eukaryota</taxon>
        <taxon>Metazoa</taxon>
        <taxon>Chordata</taxon>
        <taxon>Craniata</taxon>
        <taxon>Vertebrata</taxon>
        <taxon>Euteleostomi</taxon>
        <taxon>Archelosauria</taxon>
        <taxon>Testudinata</taxon>
        <taxon>Testudines</taxon>
        <taxon>Cryptodira</taxon>
        <taxon>Durocryptodira</taxon>
        <taxon>Testudinoidea</taxon>
        <taxon>Geoemydidae</taxon>
        <taxon>Geoemydinae</taxon>
        <taxon>Mauremys</taxon>
    </lineage>
</organism>
<comment type="caution">
    <text evidence="1">The sequence shown here is derived from an EMBL/GenBank/DDBJ whole genome shotgun (WGS) entry which is preliminary data.</text>
</comment>
<name>A0A9D3XRX9_9SAUR</name>
<evidence type="ECO:0000313" key="1">
    <source>
        <dbReference type="EMBL" id="KAH1186489.1"/>
    </source>
</evidence>
<evidence type="ECO:0000313" key="2">
    <source>
        <dbReference type="Proteomes" id="UP000827986"/>
    </source>
</evidence>
<protein>
    <submittedName>
        <fullName evidence="1">Uncharacterized protein</fullName>
    </submittedName>
</protein>
<dbReference type="EMBL" id="JAHDVG010000463">
    <property type="protein sequence ID" value="KAH1186489.1"/>
    <property type="molecule type" value="Genomic_DNA"/>
</dbReference>
<dbReference type="AlphaFoldDB" id="A0A9D3XRX9"/>
<keyword evidence="2" id="KW-1185">Reference proteome</keyword>
<accession>A0A9D3XRX9</accession>
<dbReference type="Proteomes" id="UP000827986">
    <property type="component" value="Unassembled WGS sequence"/>
</dbReference>
<proteinExistence type="predicted"/>